<dbReference type="GO" id="GO:0009307">
    <property type="term" value="P:DNA restriction-modification system"/>
    <property type="evidence" value="ECO:0007669"/>
    <property type="project" value="UniProtKB-KW"/>
</dbReference>
<dbReference type="SUPFAM" id="SSF116734">
    <property type="entry name" value="DNA methylase specificity domain"/>
    <property type="match status" value="2"/>
</dbReference>
<name>A0AAJ5UDK5_9ENTR</name>
<dbReference type="AlphaFoldDB" id="A0AAJ5UDK5"/>
<keyword evidence="3" id="KW-0238">DNA-binding</keyword>
<gene>
    <name evidence="5" type="ORF">OR613_22835</name>
</gene>
<protein>
    <submittedName>
        <fullName evidence="5">Restriction endonuclease subunit S</fullName>
        <ecNumber evidence="5">3.1.21.-</ecNumber>
    </submittedName>
</protein>
<evidence type="ECO:0000313" key="6">
    <source>
        <dbReference type="Proteomes" id="UP001210130"/>
    </source>
</evidence>
<dbReference type="CDD" id="cd17260">
    <property type="entry name" value="RMtype1_S_EcoEI-TRD1-CR1_like"/>
    <property type="match status" value="1"/>
</dbReference>
<dbReference type="GO" id="GO:0003677">
    <property type="term" value="F:DNA binding"/>
    <property type="evidence" value="ECO:0007669"/>
    <property type="project" value="UniProtKB-KW"/>
</dbReference>
<dbReference type="PANTHER" id="PTHR30408">
    <property type="entry name" value="TYPE-1 RESTRICTION ENZYME ECOKI SPECIFICITY PROTEIN"/>
    <property type="match status" value="1"/>
</dbReference>
<dbReference type="Pfam" id="PF01420">
    <property type="entry name" value="Methylase_S"/>
    <property type="match status" value="1"/>
</dbReference>
<dbReference type="GO" id="GO:0016787">
    <property type="term" value="F:hydrolase activity"/>
    <property type="evidence" value="ECO:0007669"/>
    <property type="project" value="UniProtKB-KW"/>
</dbReference>
<dbReference type="RefSeq" id="WP_165457177.1">
    <property type="nucleotide sequence ID" value="NZ_CP112887.1"/>
</dbReference>
<dbReference type="EC" id="3.1.21.-" evidence="5"/>
<dbReference type="PANTHER" id="PTHR30408:SF13">
    <property type="entry name" value="TYPE I RESTRICTION ENZYME HINDI SPECIFICITY SUBUNIT"/>
    <property type="match status" value="1"/>
</dbReference>
<keyword evidence="2" id="KW-0680">Restriction system</keyword>
<organism evidence="5 6">
    <name type="scientific">Klebsiella electrica</name>
    <dbReference type="NCBI Taxonomy" id="1259973"/>
    <lineage>
        <taxon>Bacteria</taxon>
        <taxon>Pseudomonadati</taxon>
        <taxon>Pseudomonadota</taxon>
        <taxon>Gammaproteobacteria</taxon>
        <taxon>Enterobacterales</taxon>
        <taxon>Enterobacteriaceae</taxon>
        <taxon>Klebsiella/Raoultella group</taxon>
        <taxon>Klebsiella</taxon>
    </lineage>
</organism>
<dbReference type="InterPro" id="IPR000055">
    <property type="entry name" value="Restrct_endonuc_typeI_TRD"/>
</dbReference>
<accession>A0AAJ5UDK5</accession>
<dbReference type="Gene3D" id="3.90.220.20">
    <property type="entry name" value="DNA methylase specificity domains"/>
    <property type="match status" value="2"/>
</dbReference>
<evidence type="ECO:0000256" key="1">
    <source>
        <dbReference type="ARBA" id="ARBA00010923"/>
    </source>
</evidence>
<dbReference type="InterPro" id="IPR052021">
    <property type="entry name" value="Type-I_RS_S_subunit"/>
</dbReference>
<comment type="similarity">
    <text evidence="1">Belongs to the type-I restriction system S methylase family.</text>
</comment>
<evidence type="ECO:0000259" key="4">
    <source>
        <dbReference type="Pfam" id="PF01420"/>
    </source>
</evidence>
<keyword evidence="5" id="KW-0255">Endonuclease</keyword>
<dbReference type="Proteomes" id="UP001210130">
    <property type="component" value="Chromosome"/>
</dbReference>
<dbReference type="GO" id="GO:0004519">
    <property type="term" value="F:endonuclease activity"/>
    <property type="evidence" value="ECO:0007669"/>
    <property type="project" value="UniProtKB-KW"/>
</dbReference>
<evidence type="ECO:0000256" key="3">
    <source>
        <dbReference type="ARBA" id="ARBA00023125"/>
    </source>
</evidence>
<sequence>MGSNEWVSTMLGELVDTFGGSVQTGPFGSQLHAADYVSEGIPSVMPKNIRIEEIDVEDIARISLSDAERLKKYQLAEGDIVYSRRGDVEKCALVTKNEANWLCGTGCLRIRIPKNKSITPYFLHAFLSTPVTREWVSRHAIGATMPNLNTSILRDVPIVVPPFDSMNFIGAMWIKLNRKIILNRKINQTLEQMSQTLFKSWFVDFDPVIDNALDAGNPIPEALQSRAELRQKVRNSADFKPLPADIRALFPAEFEETELGWVPKGWILESVAKSININPSVKLPQNTIAKYVDMKSLPTQGYSISDVIEKPYAGGAKFQKNDTLFARITPCLENGKTGFVDFLDEQETAFGSTEFIVMRGTTKVHYSYVACLARENNFRLHAIQNMVGSSGRQRVQNSCFDSFYIAIPTPSVMSLFAGKVSSYFDKMYCCNVENKSLTTLRDTLLPKLISGELSLEDLPNLVAQTEAA</sequence>
<dbReference type="EMBL" id="CP112887">
    <property type="protein sequence ID" value="WBW60786.1"/>
    <property type="molecule type" value="Genomic_DNA"/>
</dbReference>
<dbReference type="InterPro" id="IPR044946">
    <property type="entry name" value="Restrct_endonuc_typeI_TRD_sf"/>
</dbReference>
<reference evidence="5 6" key="1">
    <citation type="journal article" date="2023" name="Microbiol. Resour. Announc.">
        <title>Complete Genome Sequence of the First Colistin-Resistant Raoultella electrica Strain.</title>
        <authorList>
            <person name="Aldeia C."/>
            <person name="Campos-Madueno E.I."/>
            <person name="Sendi P."/>
            <person name="Endimiani A."/>
        </authorList>
    </citation>
    <scope>NUCLEOTIDE SEQUENCE [LARGE SCALE GENOMIC DNA]</scope>
    <source>
        <strain evidence="5 6">S2-IND-01-C</strain>
    </source>
</reference>
<proteinExistence type="inferred from homology"/>
<dbReference type="REBASE" id="685772">
    <property type="entry name" value="S.Rel01CORF22830P"/>
</dbReference>
<keyword evidence="6" id="KW-1185">Reference proteome</keyword>
<keyword evidence="5" id="KW-0540">Nuclease</keyword>
<evidence type="ECO:0000313" key="5">
    <source>
        <dbReference type="EMBL" id="WBW60786.1"/>
    </source>
</evidence>
<evidence type="ECO:0000256" key="2">
    <source>
        <dbReference type="ARBA" id="ARBA00022747"/>
    </source>
</evidence>
<keyword evidence="5" id="KW-0378">Hydrolase</keyword>
<feature type="domain" description="Type I restriction modification DNA specificity" evidence="4">
    <location>
        <begin position="62"/>
        <end position="192"/>
    </location>
</feature>